<dbReference type="EMBL" id="AHAE01000015">
    <property type="protein sequence ID" value="EJZ82857.1"/>
    <property type="molecule type" value="Genomic_DNA"/>
</dbReference>
<evidence type="ECO:0000256" key="2">
    <source>
        <dbReference type="ARBA" id="ARBA00013106"/>
    </source>
</evidence>
<feature type="binding site" evidence="6">
    <location>
        <position position="90"/>
    </location>
    <ligand>
        <name>Mg(2+)</name>
        <dbReference type="ChEBI" id="CHEBI:18420"/>
        <label>2</label>
    </ligand>
</feature>
<keyword evidence="5 6" id="KW-0460">Magnesium</keyword>
<dbReference type="Gene3D" id="3.40.190.80">
    <property type="match status" value="1"/>
</dbReference>
<dbReference type="EMBL" id="CAJZ01000038">
    <property type="protein sequence ID" value="CCI83047.1"/>
    <property type="molecule type" value="Genomic_DNA"/>
</dbReference>
<dbReference type="InterPro" id="IPR020583">
    <property type="entry name" value="Inositol_monoP_metal-BS"/>
</dbReference>
<dbReference type="PROSITE" id="PS00629">
    <property type="entry name" value="IMP_1"/>
    <property type="match status" value="1"/>
</dbReference>
<dbReference type="Pfam" id="PF00459">
    <property type="entry name" value="Inositol_P"/>
    <property type="match status" value="1"/>
</dbReference>
<dbReference type="PRINTS" id="PR00377">
    <property type="entry name" value="IMPHPHTASES"/>
</dbReference>
<reference evidence="8 9" key="2">
    <citation type="submission" date="2012-08" db="EMBL/GenBank/DDBJ databases">
        <title>The Genome Sequence of Turicella otitidis ATCC 51513.</title>
        <authorList>
            <consortium name="The Broad Institute Genome Sequencing Platform"/>
            <person name="Earl A."/>
            <person name="Ward D."/>
            <person name="Feldgarden M."/>
            <person name="Gevers D."/>
            <person name="Huys G."/>
            <person name="Walker B."/>
            <person name="Young S.K."/>
            <person name="Zeng Q."/>
            <person name="Gargeya S."/>
            <person name="Fitzgerald M."/>
            <person name="Haas B."/>
            <person name="Abouelleil A."/>
            <person name="Alvarado L."/>
            <person name="Arachchi H.M."/>
            <person name="Berlin A.M."/>
            <person name="Chapman S.B."/>
            <person name="Goldberg J."/>
            <person name="Griggs A."/>
            <person name="Gujja S."/>
            <person name="Hansen M."/>
            <person name="Howarth C."/>
            <person name="Imamovic A."/>
            <person name="Larimer J."/>
            <person name="McCowen C."/>
            <person name="Montmayeur A."/>
            <person name="Murphy C."/>
            <person name="Neiman D."/>
            <person name="Pearson M."/>
            <person name="Priest M."/>
            <person name="Roberts A."/>
            <person name="Saif S."/>
            <person name="Shea T."/>
            <person name="Sisk P."/>
            <person name="Sykes S."/>
            <person name="Wortman J."/>
            <person name="Nusbaum C."/>
            <person name="Birren B."/>
        </authorList>
    </citation>
    <scope>NUCLEOTIDE SEQUENCE [LARGE SCALE GENOMIC DNA]</scope>
    <source>
        <strain evidence="8 9">ATCC 51513</strain>
    </source>
</reference>
<dbReference type="eggNOG" id="COG0483">
    <property type="taxonomic scope" value="Bacteria"/>
</dbReference>
<organism evidence="7 10">
    <name type="scientific">Corynebacterium otitidis ATCC 51513</name>
    <dbReference type="NCBI Taxonomy" id="883169"/>
    <lineage>
        <taxon>Bacteria</taxon>
        <taxon>Bacillati</taxon>
        <taxon>Actinomycetota</taxon>
        <taxon>Actinomycetes</taxon>
        <taxon>Mycobacteriales</taxon>
        <taxon>Corynebacteriaceae</taxon>
        <taxon>Corynebacterium</taxon>
    </lineage>
</organism>
<dbReference type="Gene3D" id="3.30.540.10">
    <property type="entry name" value="Fructose-1,6-Bisphosphatase, subunit A, domain 1"/>
    <property type="match status" value="1"/>
</dbReference>
<evidence type="ECO:0000256" key="3">
    <source>
        <dbReference type="ARBA" id="ARBA00022723"/>
    </source>
</evidence>
<dbReference type="PATRIC" id="fig|883169.3.peg.201"/>
<dbReference type="GO" id="GO:0007165">
    <property type="term" value="P:signal transduction"/>
    <property type="evidence" value="ECO:0007669"/>
    <property type="project" value="TreeGrafter"/>
</dbReference>
<dbReference type="HOGENOM" id="CLU_044118_0_2_11"/>
<evidence type="ECO:0000313" key="9">
    <source>
        <dbReference type="Proteomes" id="UP000006078"/>
    </source>
</evidence>
<evidence type="ECO:0000256" key="5">
    <source>
        <dbReference type="ARBA" id="ARBA00022842"/>
    </source>
</evidence>
<dbReference type="InterPro" id="IPR000760">
    <property type="entry name" value="Inositol_monophosphatase-like"/>
</dbReference>
<comment type="catalytic activity">
    <reaction evidence="1">
        <text>a myo-inositol phosphate + H2O = myo-inositol + phosphate</text>
        <dbReference type="Rhea" id="RHEA:24056"/>
        <dbReference type="ChEBI" id="CHEBI:15377"/>
        <dbReference type="ChEBI" id="CHEBI:17268"/>
        <dbReference type="ChEBI" id="CHEBI:43474"/>
        <dbReference type="ChEBI" id="CHEBI:84139"/>
        <dbReference type="EC" id="3.1.3.25"/>
    </reaction>
</comment>
<dbReference type="PANTHER" id="PTHR20854">
    <property type="entry name" value="INOSITOL MONOPHOSPHATASE"/>
    <property type="match status" value="1"/>
</dbReference>
<evidence type="ECO:0000256" key="4">
    <source>
        <dbReference type="ARBA" id="ARBA00022801"/>
    </source>
</evidence>
<protein>
    <recommendedName>
        <fullName evidence="2">inositol-phosphate phosphatase</fullName>
        <ecNumber evidence="2">3.1.3.25</ecNumber>
    </recommendedName>
</protein>
<proteinExistence type="predicted"/>
<feature type="binding site" evidence="6">
    <location>
        <position position="91"/>
    </location>
    <ligand>
        <name>Mg(2+)</name>
        <dbReference type="ChEBI" id="CHEBI:18420"/>
        <label>1</label>
        <note>catalytic</note>
    </ligand>
</feature>
<evidence type="ECO:0000256" key="6">
    <source>
        <dbReference type="PIRSR" id="PIRSR600760-2"/>
    </source>
</evidence>
<evidence type="ECO:0000313" key="10">
    <source>
        <dbReference type="Proteomes" id="UP000011016"/>
    </source>
</evidence>
<keyword evidence="9" id="KW-1185">Reference proteome</keyword>
<dbReference type="GO" id="GO:0046854">
    <property type="term" value="P:phosphatidylinositol phosphate biosynthetic process"/>
    <property type="evidence" value="ECO:0007669"/>
    <property type="project" value="InterPro"/>
</dbReference>
<comment type="caution">
    <text evidence="7">The sequence shown here is derived from an EMBL/GenBank/DDBJ whole genome shotgun (WGS) entry which is preliminary data.</text>
</comment>
<dbReference type="GO" id="GO:0046872">
    <property type="term" value="F:metal ion binding"/>
    <property type="evidence" value="ECO:0007669"/>
    <property type="project" value="UniProtKB-KW"/>
</dbReference>
<evidence type="ECO:0000256" key="1">
    <source>
        <dbReference type="ARBA" id="ARBA00001033"/>
    </source>
</evidence>
<gene>
    <name evidence="7" type="primary">impA</name>
    <name evidence="7" type="ORF">BN46_0299</name>
    <name evidence="8" type="ORF">HMPREF9719_00214</name>
</gene>
<dbReference type="AlphaFoldDB" id="I7L865"/>
<dbReference type="Proteomes" id="UP000006078">
    <property type="component" value="Unassembled WGS sequence"/>
</dbReference>
<keyword evidence="4 7" id="KW-0378">Hydrolase</keyword>
<dbReference type="CDD" id="cd01637">
    <property type="entry name" value="IMPase_like"/>
    <property type="match status" value="1"/>
</dbReference>
<feature type="binding site" evidence="6">
    <location>
        <position position="88"/>
    </location>
    <ligand>
        <name>Mg(2+)</name>
        <dbReference type="ChEBI" id="CHEBI:18420"/>
        <label>1</label>
        <note>catalytic</note>
    </ligand>
</feature>
<dbReference type="EC" id="3.1.3.25" evidence="2"/>
<keyword evidence="3 6" id="KW-0479">Metal-binding</keyword>
<dbReference type="RefSeq" id="WP_004600104.1">
    <property type="nucleotide sequence ID" value="NZ_HF541865.1"/>
</dbReference>
<dbReference type="PANTHER" id="PTHR20854:SF4">
    <property type="entry name" value="INOSITOL-1-MONOPHOSPHATASE-RELATED"/>
    <property type="match status" value="1"/>
</dbReference>
<sequence length="275" mass="28775">MAEARDTAGATTGLLRLAEEAVASVEPVFLDGLGARPKTMKGAGDFATEKDLEIEELLRHRLGEGSGLPVLGEEHGGEPDRERYWVVDPIDGTTNYATANPLCAILVALVDGGRPVVAVTAAPTLGIRLSAAAGGRLRDRGEELPPREESPDVMAQVGFSSISSHSHPTPSEDRRLELLDELGRSYLRPRITGSIGLDLSFAARGFYGAAVSLSPHVWDNAAGALLVEAAGGLATDLAGNPWRVGADGLVAGAPRAHAEVLRRVEQVRRRGGGAG</sequence>
<dbReference type="OrthoDB" id="9772456at2"/>
<dbReference type="SUPFAM" id="SSF56655">
    <property type="entry name" value="Carbohydrate phosphatase"/>
    <property type="match status" value="1"/>
</dbReference>
<feature type="binding site" evidence="6">
    <location>
        <position position="219"/>
    </location>
    <ligand>
        <name>Mg(2+)</name>
        <dbReference type="ChEBI" id="CHEBI:18420"/>
        <label>1</label>
        <note>catalytic</note>
    </ligand>
</feature>
<evidence type="ECO:0000313" key="7">
    <source>
        <dbReference type="EMBL" id="CCI83047.1"/>
    </source>
</evidence>
<comment type="cofactor">
    <cofactor evidence="6">
        <name>Mg(2+)</name>
        <dbReference type="ChEBI" id="CHEBI:18420"/>
    </cofactor>
</comment>
<dbReference type="InterPro" id="IPR020550">
    <property type="entry name" value="Inositol_monophosphatase_CS"/>
</dbReference>
<reference evidence="7 10" key="1">
    <citation type="journal article" date="2012" name="J. Bacteriol.">
        <title>Draft Genome Sequence of Turicella otitidis ATCC 51513, Isolated from Middle Ear Fluid from a Child with Otitis Media.</title>
        <authorList>
            <person name="Brinkrolf K."/>
            <person name="Schneider J."/>
            <person name="Knecht M."/>
            <person name="Ruckert C."/>
            <person name="Tauch A."/>
        </authorList>
    </citation>
    <scope>NUCLEOTIDE SEQUENCE [LARGE SCALE GENOMIC DNA]</scope>
    <source>
        <strain evidence="7 10">ATCC 51513</strain>
    </source>
</reference>
<dbReference type="GO" id="GO:0006020">
    <property type="term" value="P:inositol metabolic process"/>
    <property type="evidence" value="ECO:0007669"/>
    <property type="project" value="TreeGrafter"/>
</dbReference>
<evidence type="ECO:0000313" key="8">
    <source>
        <dbReference type="EMBL" id="EJZ82857.1"/>
    </source>
</evidence>
<accession>I7L865</accession>
<dbReference type="Proteomes" id="UP000011016">
    <property type="component" value="Unassembled WGS sequence"/>
</dbReference>
<dbReference type="GO" id="GO:0008934">
    <property type="term" value="F:inositol monophosphate 1-phosphatase activity"/>
    <property type="evidence" value="ECO:0007669"/>
    <property type="project" value="TreeGrafter"/>
</dbReference>
<dbReference type="STRING" id="29321.AAV33_09095"/>
<feature type="binding site" evidence="6">
    <location>
        <position position="73"/>
    </location>
    <ligand>
        <name>Mg(2+)</name>
        <dbReference type="ChEBI" id="CHEBI:18420"/>
        <label>1</label>
        <note>catalytic</note>
    </ligand>
</feature>
<dbReference type="PROSITE" id="PS00630">
    <property type="entry name" value="IMP_2"/>
    <property type="match status" value="1"/>
</dbReference>
<name>I7L865_9CORY</name>